<accession>A0A9W6ZH99</accession>
<dbReference type="SMART" id="SM00220">
    <property type="entry name" value="S_TKc"/>
    <property type="match status" value="1"/>
</dbReference>
<proteinExistence type="predicted"/>
<evidence type="ECO:0000259" key="1">
    <source>
        <dbReference type="PROSITE" id="PS50011"/>
    </source>
</evidence>
<evidence type="ECO:0000313" key="2">
    <source>
        <dbReference type="EMBL" id="GMH54434.1"/>
    </source>
</evidence>
<protein>
    <recommendedName>
        <fullName evidence="1">Protein kinase domain-containing protein</fullName>
    </recommendedName>
</protein>
<feature type="non-terminal residue" evidence="2">
    <location>
        <position position="479"/>
    </location>
</feature>
<dbReference type="Proteomes" id="UP001165082">
    <property type="component" value="Unassembled WGS sequence"/>
</dbReference>
<keyword evidence="3" id="KW-1185">Reference proteome</keyword>
<name>A0A9W6ZH99_9STRA</name>
<dbReference type="SUPFAM" id="SSF56112">
    <property type="entry name" value="Protein kinase-like (PK-like)"/>
    <property type="match status" value="1"/>
</dbReference>
<dbReference type="PROSITE" id="PS50011">
    <property type="entry name" value="PROTEIN_KINASE_DOM"/>
    <property type="match status" value="1"/>
</dbReference>
<dbReference type="EMBL" id="BRXZ01002098">
    <property type="protein sequence ID" value="GMH54434.1"/>
    <property type="molecule type" value="Genomic_DNA"/>
</dbReference>
<reference evidence="2" key="1">
    <citation type="submission" date="2022-07" db="EMBL/GenBank/DDBJ databases">
        <title>Genome analysis of Parmales, a sister group of diatoms, reveals the evolutionary specialization of diatoms from phago-mixotrophs to photoautotrophs.</title>
        <authorList>
            <person name="Ban H."/>
            <person name="Sato S."/>
            <person name="Yoshikawa S."/>
            <person name="Kazumasa Y."/>
            <person name="Nakamura Y."/>
            <person name="Ichinomiya M."/>
            <person name="Saitoh K."/>
            <person name="Sato N."/>
            <person name="Blanc-Mathieu R."/>
            <person name="Endo H."/>
            <person name="Kuwata A."/>
            <person name="Ogata H."/>
        </authorList>
    </citation>
    <scope>NUCLEOTIDE SEQUENCE</scope>
</reference>
<dbReference type="GO" id="GO:0005524">
    <property type="term" value="F:ATP binding"/>
    <property type="evidence" value="ECO:0007669"/>
    <property type="project" value="InterPro"/>
</dbReference>
<dbReference type="GO" id="GO:0004672">
    <property type="term" value="F:protein kinase activity"/>
    <property type="evidence" value="ECO:0007669"/>
    <property type="project" value="InterPro"/>
</dbReference>
<comment type="caution">
    <text evidence="2">The sequence shown here is derived from an EMBL/GenBank/DDBJ whole genome shotgun (WGS) entry which is preliminary data.</text>
</comment>
<dbReference type="Gene3D" id="1.10.510.10">
    <property type="entry name" value="Transferase(Phosphotransferase) domain 1"/>
    <property type="match status" value="1"/>
</dbReference>
<dbReference type="PANTHER" id="PTHR24345">
    <property type="entry name" value="SERINE/THREONINE-PROTEIN KINASE PLK"/>
    <property type="match status" value="1"/>
</dbReference>
<dbReference type="InterPro" id="IPR011009">
    <property type="entry name" value="Kinase-like_dom_sf"/>
</dbReference>
<dbReference type="Pfam" id="PF00069">
    <property type="entry name" value="Pkinase"/>
    <property type="match status" value="1"/>
</dbReference>
<dbReference type="GO" id="GO:0005634">
    <property type="term" value="C:nucleus"/>
    <property type="evidence" value="ECO:0007669"/>
    <property type="project" value="TreeGrafter"/>
</dbReference>
<dbReference type="AlphaFoldDB" id="A0A9W6ZH99"/>
<organism evidence="2 3">
    <name type="scientific">Triparma retinervis</name>
    <dbReference type="NCBI Taxonomy" id="2557542"/>
    <lineage>
        <taxon>Eukaryota</taxon>
        <taxon>Sar</taxon>
        <taxon>Stramenopiles</taxon>
        <taxon>Ochrophyta</taxon>
        <taxon>Bolidophyceae</taxon>
        <taxon>Parmales</taxon>
        <taxon>Triparmaceae</taxon>
        <taxon>Triparma</taxon>
    </lineage>
</organism>
<sequence>LIHGDLKFLNVVRYSSRVRLIDLDASVPMCTEDSTSFYAGAKFSSGVLPPEMIYALKDGDELKQFEVYFADVINSDPQLWTKIQPTLFKKGRKKKKYVVKTFLTTLIEDEDGDLIEQPRSHSSLPYQLVHSSPSLDIWSFGTMLYALCTGSPLFKVSRDDDLKDGVDMHELSTWNDDKKIKSIAEVNDPMAKDLLSKLLSRDPSDRPSTFTEVLNHPFFTMEGAGGDTDQKLLLEILKKQEENQAMNEMRMQNIMDNTIELKSMAKETKEKIKESTGVLCEAIFEATEVSTPTCFIILPYRIPPPPEGGQDDESLANRAKEMLDKAEGFMDNVTNLTEKTSSFISNPASFAMNFGSSMFKGKVAEMKSKFVDKEMFMYLVDEHTNEPVYDPSGLYPKVIETKSDLVDKHLPMMRVGLQAMAVMNGAAGLASCFCPGIPSRLVPKGLMEKATKFVDGLDKESNVEDYDVVQGEVDSQGGG</sequence>
<dbReference type="InterPro" id="IPR000719">
    <property type="entry name" value="Prot_kinase_dom"/>
</dbReference>
<evidence type="ECO:0000313" key="3">
    <source>
        <dbReference type="Proteomes" id="UP001165082"/>
    </source>
</evidence>
<dbReference type="OrthoDB" id="193242at2759"/>
<feature type="domain" description="Protein kinase" evidence="1">
    <location>
        <begin position="1"/>
        <end position="219"/>
    </location>
</feature>
<feature type="non-terminal residue" evidence="2">
    <location>
        <position position="1"/>
    </location>
</feature>
<gene>
    <name evidence="2" type="ORF">TrRE_jg9806</name>
</gene>